<dbReference type="PANTHER" id="PTHR11206">
    <property type="entry name" value="MULTIDRUG RESISTANCE PROTEIN"/>
    <property type="match status" value="1"/>
</dbReference>
<feature type="transmembrane region" description="Helical" evidence="2">
    <location>
        <begin position="415"/>
        <end position="437"/>
    </location>
</feature>
<evidence type="ECO:0000313" key="4">
    <source>
        <dbReference type="Proteomes" id="UP000664859"/>
    </source>
</evidence>
<feature type="transmembrane region" description="Helical" evidence="2">
    <location>
        <begin position="443"/>
        <end position="464"/>
    </location>
</feature>
<dbReference type="GO" id="GO:0015297">
    <property type="term" value="F:antiporter activity"/>
    <property type="evidence" value="ECO:0007669"/>
    <property type="project" value="InterPro"/>
</dbReference>
<feature type="transmembrane region" description="Helical" evidence="2">
    <location>
        <begin position="230"/>
        <end position="247"/>
    </location>
</feature>
<comment type="similarity">
    <text evidence="1">Belongs to the multi antimicrobial extrusion (MATE) (TC 2.A.66.1) family.</text>
</comment>
<protein>
    <submittedName>
        <fullName evidence="3">Mate-domain-containing protein</fullName>
    </submittedName>
</protein>
<keyword evidence="4" id="KW-1185">Reference proteome</keyword>
<accession>A0A836CP32</accession>
<keyword evidence="2" id="KW-0472">Membrane</keyword>
<feature type="transmembrane region" description="Helical" evidence="2">
    <location>
        <begin position="296"/>
        <end position="320"/>
    </location>
</feature>
<feature type="transmembrane region" description="Helical" evidence="2">
    <location>
        <begin position="151"/>
        <end position="171"/>
    </location>
</feature>
<keyword evidence="2" id="KW-1133">Transmembrane helix</keyword>
<feature type="transmembrane region" description="Helical" evidence="2">
    <location>
        <begin position="27"/>
        <end position="50"/>
    </location>
</feature>
<gene>
    <name evidence="3" type="ORF">JKP88DRAFT_293578</name>
</gene>
<dbReference type="OrthoDB" id="2126698at2759"/>
<dbReference type="Proteomes" id="UP000664859">
    <property type="component" value="Unassembled WGS sequence"/>
</dbReference>
<sequence>MVTMISQAGMVVTDQVMVGHLIGTTQALAAAGVGNTIFNIVWYIIVGAASALDTMGSQSWGAGDQPSLHKWGCVCGVTLLVMNLGAALVLALGEPIALALHQTAETAAMVGVFCRLLIPGMPPLTLAIILHKMLQVQGRVAALMLTSTSCVQGRVAAPMVISVATFCVNLGANELFIRAFGFEGAPTATSVSRAAMLLFTLAYLACAPLVPAHPQRPAALLRKVPRFWQGRGAFLALALQGGAMMGLEASSFDVTTAFAARLGEVEVAAHAAIISIVSFTFYSFPFGISIASSIRVVAAHAAIICIVSFTFYSFPFGISIASSIRVGNLLGAQRPHLARVSAFIAVTAGVLFMFICGIIMLSAREVLGRLFTSDEDVVDAIAVIAPLAALFQVFDGTMGTTAGALRGMGRQKELLYFNIIGLWCAGVLSGYLLAFTAGLELRGLWTGVCLGVFTTAMLNLAVLLRVNWPLEARLAAIRTDTVSTLTIPASPSAAEAAVVA</sequence>
<evidence type="ECO:0000256" key="1">
    <source>
        <dbReference type="ARBA" id="ARBA00010199"/>
    </source>
</evidence>
<dbReference type="AlphaFoldDB" id="A0A836CP32"/>
<proteinExistence type="inferred from homology"/>
<dbReference type="InterPro" id="IPR002528">
    <property type="entry name" value="MATE_fam"/>
</dbReference>
<dbReference type="GO" id="GO:0016020">
    <property type="term" value="C:membrane"/>
    <property type="evidence" value="ECO:0007669"/>
    <property type="project" value="InterPro"/>
</dbReference>
<organism evidence="3 4">
    <name type="scientific">Tribonema minus</name>
    <dbReference type="NCBI Taxonomy" id="303371"/>
    <lineage>
        <taxon>Eukaryota</taxon>
        <taxon>Sar</taxon>
        <taxon>Stramenopiles</taxon>
        <taxon>Ochrophyta</taxon>
        <taxon>PX clade</taxon>
        <taxon>Xanthophyceae</taxon>
        <taxon>Tribonematales</taxon>
        <taxon>Tribonemataceae</taxon>
        <taxon>Tribonema</taxon>
    </lineage>
</organism>
<feature type="transmembrane region" description="Helical" evidence="2">
    <location>
        <begin position="191"/>
        <end position="210"/>
    </location>
</feature>
<feature type="transmembrane region" description="Helical" evidence="2">
    <location>
        <begin position="107"/>
        <end position="130"/>
    </location>
</feature>
<reference evidence="3" key="1">
    <citation type="submission" date="2021-02" db="EMBL/GenBank/DDBJ databases">
        <title>First Annotated Genome of the Yellow-green Alga Tribonema minus.</title>
        <authorList>
            <person name="Mahan K.M."/>
        </authorList>
    </citation>
    <scope>NUCLEOTIDE SEQUENCE</scope>
    <source>
        <strain evidence="3">UTEX B ZZ1240</strain>
    </source>
</reference>
<name>A0A836CP32_9STRA</name>
<comment type="caution">
    <text evidence="3">The sequence shown here is derived from an EMBL/GenBank/DDBJ whole genome shotgun (WGS) entry which is preliminary data.</text>
</comment>
<dbReference type="EMBL" id="JAFCMP010000007">
    <property type="protein sequence ID" value="KAG5192353.1"/>
    <property type="molecule type" value="Genomic_DNA"/>
</dbReference>
<feature type="transmembrane region" description="Helical" evidence="2">
    <location>
        <begin position="71"/>
        <end position="92"/>
    </location>
</feature>
<evidence type="ECO:0000313" key="3">
    <source>
        <dbReference type="EMBL" id="KAG5192353.1"/>
    </source>
</evidence>
<evidence type="ECO:0000256" key="2">
    <source>
        <dbReference type="SAM" id="Phobius"/>
    </source>
</evidence>
<feature type="transmembrane region" description="Helical" evidence="2">
    <location>
        <begin position="267"/>
        <end position="284"/>
    </location>
</feature>
<dbReference type="Pfam" id="PF01554">
    <property type="entry name" value="MatE"/>
    <property type="match status" value="2"/>
</dbReference>
<keyword evidence="2" id="KW-0812">Transmembrane</keyword>
<dbReference type="GO" id="GO:0042910">
    <property type="term" value="F:xenobiotic transmembrane transporter activity"/>
    <property type="evidence" value="ECO:0007669"/>
    <property type="project" value="InterPro"/>
</dbReference>
<feature type="transmembrane region" description="Helical" evidence="2">
    <location>
        <begin position="340"/>
        <end position="361"/>
    </location>
</feature>